<comment type="caution">
    <text evidence="1">The sequence shown here is derived from an EMBL/GenBank/DDBJ whole genome shotgun (WGS) entry which is preliminary data.</text>
</comment>
<dbReference type="AlphaFoldDB" id="A0A1J5TXX9"/>
<accession>A0A1J5TXX9</accession>
<gene>
    <name evidence="1" type="ORF">GALL_09990</name>
</gene>
<proteinExistence type="predicted"/>
<evidence type="ECO:0000313" key="1">
    <source>
        <dbReference type="EMBL" id="OIR18660.1"/>
    </source>
</evidence>
<dbReference type="SUPFAM" id="SSF74650">
    <property type="entry name" value="Galactose mutarotase-like"/>
    <property type="match status" value="1"/>
</dbReference>
<dbReference type="InterPro" id="IPR011013">
    <property type="entry name" value="Gal_mutarotase_sf_dom"/>
</dbReference>
<dbReference type="GO" id="GO:0005975">
    <property type="term" value="P:carbohydrate metabolic process"/>
    <property type="evidence" value="ECO:0007669"/>
    <property type="project" value="InterPro"/>
</dbReference>
<dbReference type="InterPro" id="IPR014718">
    <property type="entry name" value="GH-type_carb-bd"/>
</dbReference>
<dbReference type="Pfam" id="PF01263">
    <property type="entry name" value="Aldose_epim"/>
    <property type="match status" value="1"/>
</dbReference>
<dbReference type="InterPro" id="IPR008183">
    <property type="entry name" value="Aldose_1/G6P_1-epimerase"/>
</dbReference>
<dbReference type="EMBL" id="MLJW01000002">
    <property type="protein sequence ID" value="OIR18660.1"/>
    <property type="molecule type" value="Genomic_DNA"/>
</dbReference>
<reference evidence="1" key="1">
    <citation type="submission" date="2016-10" db="EMBL/GenBank/DDBJ databases">
        <title>Sequence of Gallionella enrichment culture.</title>
        <authorList>
            <person name="Poehlein A."/>
            <person name="Muehling M."/>
            <person name="Daniel R."/>
        </authorList>
    </citation>
    <scope>NUCLEOTIDE SEQUENCE</scope>
</reference>
<dbReference type="Gene3D" id="2.70.98.10">
    <property type="match status" value="1"/>
</dbReference>
<dbReference type="GO" id="GO:0016853">
    <property type="term" value="F:isomerase activity"/>
    <property type="evidence" value="ECO:0007669"/>
    <property type="project" value="InterPro"/>
</dbReference>
<organism evidence="1">
    <name type="scientific">mine drainage metagenome</name>
    <dbReference type="NCBI Taxonomy" id="410659"/>
    <lineage>
        <taxon>unclassified sequences</taxon>
        <taxon>metagenomes</taxon>
        <taxon>ecological metagenomes</taxon>
    </lineage>
</organism>
<name>A0A1J5TXX9_9ZZZZ</name>
<protein>
    <submittedName>
        <fullName evidence="1">Aldose 1-epimerase</fullName>
    </submittedName>
</protein>
<sequence>MEKVPYLGQTLIKWQCGPSTFLALPERGARLMNWNLLLGDGSVRDVIYWPEIKSIDEFAKVRGGNPILFPFCARTFDRGLVNHWRGPDGERRPMPSHGLARQSKFAVTRLDARGFAAVMVPGEEARACYPFDYEFEVAYLFEPFGLACEYTLRNLGSQPIPWCAGHHFYFICPWSEGTTRADYLIRIPSSKTFVQDMEKTGGLLPGPALKLDEPLNNPNLIDVFHTGLKSNTVAFGERGRPGDIHVRVGNAKVPPPETTIVTWTPDDKAPYFCVEPWMGPANAPEHQMGLRWVPPGQSQNFVVEVAVK</sequence>
<dbReference type="GO" id="GO:0030246">
    <property type="term" value="F:carbohydrate binding"/>
    <property type="evidence" value="ECO:0007669"/>
    <property type="project" value="InterPro"/>
</dbReference>